<keyword evidence="1" id="KW-1133">Transmembrane helix</keyword>
<feature type="transmembrane region" description="Helical" evidence="1">
    <location>
        <begin position="31"/>
        <end position="50"/>
    </location>
</feature>
<feature type="transmembrane region" description="Helical" evidence="1">
    <location>
        <begin position="95"/>
        <end position="115"/>
    </location>
</feature>
<keyword evidence="1" id="KW-0812">Transmembrane</keyword>
<gene>
    <name evidence="2" type="ORF">KGMB02408_10100</name>
</gene>
<evidence type="ECO:0000313" key="3">
    <source>
        <dbReference type="Proteomes" id="UP000288079"/>
    </source>
</evidence>
<evidence type="ECO:0000256" key="1">
    <source>
        <dbReference type="SAM" id="Phobius"/>
    </source>
</evidence>
<protein>
    <submittedName>
        <fullName evidence="2">Uncharacterized protein</fullName>
    </submittedName>
</protein>
<accession>A0A401LR78</accession>
<feature type="transmembrane region" description="Helical" evidence="1">
    <location>
        <begin position="7"/>
        <end position="25"/>
    </location>
</feature>
<feature type="transmembrane region" description="Helical" evidence="1">
    <location>
        <begin position="70"/>
        <end position="89"/>
    </location>
</feature>
<dbReference type="AlphaFoldDB" id="A0A401LR78"/>
<comment type="caution">
    <text evidence="2">The sequence shown here is derived from an EMBL/GenBank/DDBJ whole genome shotgun (WGS) entry which is preliminary data.</text>
</comment>
<dbReference type="Proteomes" id="UP000288079">
    <property type="component" value="Unassembled WGS sequence"/>
</dbReference>
<reference evidence="2 3" key="1">
    <citation type="submission" date="2018-10" db="EMBL/GenBank/DDBJ databases">
        <title>Draft Genome Sequence of Bacteroides sp. KCTC 15687.</title>
        <authorList>
            <person name="Yu S.Y."/>
            <person name="Kim J.S."/>
            <person name="Oh B.S."/>
            <person name="Park S.H."/>
            <person name="Kang S.W."/>
            <person name="Park J.E."/>
            <person name="Choi S.H."/>
            <person name="Han K.I."/>
            <person name="Lee K.C."/>
            <person name="Eom M.K."/>
            <person name="Suh M.K."/>
            <person name="Lee D.H."/>
            <person name="Yoon H."/>
            <person name="Kim B."/>
            <person name="Yang S.J."/>
            <person name="Lee J.S."/>
            <person name="Lee J.H."/>
        </authorList>
    </citation>
    <scope>NUCLEOTIDE SEQUENCE [LARGE SCALE GENOMIC DNA]</scope>
    <source>
        <strain evidence="2 3">KCTC 15687</strain>
    </source>
</reference>
<keyword evidence="1" id="KW-0472">Membrane</keyword>
<dbReference type="EMBL" id="BHWB01000002">
    <property type="protein sequence ID" value="GCB34065.1"/>
    <property type="molecule type" value="Genomic_DNA"/>
</dbReference>
<sequence>MIADKMTLPLYCIVIIIAIFIDYILLIPGQLVIRTIAALGVIPIGIANIIKLFNIKYSINNQGKKFKEKLYLNSYSIIEFIFIWYFFFYTFFDLYIYYSPYLYLMLFLGGVHYGLKMANHKLYK</sequence>
<evidence type="ECO:0000313" key="2">
    <source>
        <dbReference type="EMBL" id="GCB34065.1"/>
    </source>
</evidence>
<proteinExistence type="predicted"/>
<organism evidence="2 3">
    <name type="scientific">Bacteroides faecalis</name>
    <dbReference type="NCBI Taxonomy" id="2447885"/>
    <lineage>
        <taxon>Bacteria</taxon>
        <taxon>Pseudomonadati</taxon>
        <taxon>Bacteroidota</taxon>
        <taxon>Bacteroidia</taxon>
        <taxon>Bacteroidales</taxon>
        <taxon>Bacteroidaceae</taxon>
        <taxon>Bacteroides</taxon>
    </lineage>
</organism>
<keyword evidence="3" id="KW-1185">Reference proteome</keyword>
<name>A0A401LR78_9BACE</name>